<dbReference type="RefSeq" id="WP_181358547.1">
    <property type="nucleotide sequence ID" value="NZ_PYGD01000010.1"/>
</dbReference>
<dbReference type="Proteomes" id="UP000240572">
    <property type="component" value="Unassembled WGS sequence"/>
</dbReference>
<comment type="caution">
    <text evidence="3">The sequence shown here is derived from an EMBL/GenBank/DDBJ whole genome shotgun (WGS) entry which is preliminary data.</text>
</comment>
<name>A0A2P8CXQ9_9BACT</name>
<evidence type="ECO:0000256" key="1">
    <source>
        <dbReference type="SAM" id="SignalP"/>
    </source>
</evidence>
<dbReference type="InterPro" id="IPR000601">
    <property type="entry name" value="PKD_dom"/>
</dbReference>
<keyword evidence="4" id="KW-1185">Reference proteome</keyword>
<reference evidence="3 4" key="1">
    <citation type="submission" date="2018-03" db="EMBL/GenBank/DDBJ databases">
        <title>Genomic Encyclopedia of Type Strains, Phase III (KMG-III): the genomes of soil and plant-associated and newly described type strains.</title>
        <authorList>
            <person name="Whitman W."/>
        </authorList>
    </citation>
    <scope>NUCLEOTIDE SEQUENCE [LARGE SCALE GENOMIC DNA]</scope>
    <source>
        <strain evidence="3 4">CGMCC 1.12700</strain>
    </source>
</reference>
<dbReference type="InterPro" id="IPR026444">
    <property type="entry name" value="Secre_tail"/>
</dbReference>
<evidence type="ECO:0000313" key="3">
    <source>
        <dbReference type="EMBL" id="PSK89706.1"/>
    </source>
</evidence>
<dbReference type="PROSITE" id="PS50093">
    <property type="entry name" value="PKD"/>
    <property type="match status" value="1"/>
</dbReference>
<dbReference type="InterPro" id="IPR013783">
    <property type="entry name" value="Ig-like_fold"/>
</dbReference>
<dbReference type="NCBIfam" id="TIGR04183">
    <property type="entry name" value="Por_Secre_tail"/>
    <property type="match status" value="1"/>
</dbReference>
<evidence type="ECO:0000259" key="2">
    <source>
        <dbReference type="PROSITE" id="PS50093"/>
    </source>
</evidence>
<dbReference type="Gene3D" id="2.60.40.10">
    <property type="entry name" value="Immunoglobulins"/>
    <property type="match status" value="3"/>
</dbReference>
<protein>
    <submittedName>
        <fullName evidence="3">Putative secreted protein (Por secretion system target)</fullName>
    </submittedName>
</protein>
<feature type="signal peptide" evidence="1">
    <location>
        <begin position="1"/>
        <end position="26"/>
    </location>
</feature>
<proteinExistence type="predicted"/>
<gene>
    <name evidence="3" type="ORF">B0I18_1105</name>
</gene>
<sequence>MKKTPILRQLLLCCFVLLGGMSTAIAQTVVGINGPVNVCQGSTTAYTPATALNPAFNYTWTVSPTSAGTVLSGNISGSNIQWTNAGPANVVLTGRNPANGNAIVVTGSLGITVNALPAPSVTSNVRLACQPLEDSFRKEGQRPVTPQFDTSSCQWVCANSYVTYTANGNPGSTYTWTATGSVSISPSGNTCSIGWGAPGDGMVTVTETTAAGCTASTSFCVKIVAGPTAKFEAQPVQRDPIVICKNGELVLIDLSTGTTESPIVSWHWDFGDGQVSNQSPGAANNPISHQYTTPGDYSVMLTVTNSCGCSSSFKRRVRVLDPEAPVITCPRVVCEKERAQYFVNRPCSPSSWSVIGGTIVTATAQTAIIVWDNVDPSTGFGYVMYKSCAPCPMTVVEPVPVILQRAKIQGSTTICQGEQYVYRLPKWPATKFDWSVSSSGGTATLNSTDQRNEIALTATGPGTITLTCKYENTMLPCGGSATITINILPKANITGSQLLCQGQSANYAIGGYTGTWSLTDPANNPAGSGTGTTFTGTFSQAGVYRLSVTGSTFCPPAQYLIKVVGTPAPPTSITGPNGACAGIPVQYSAGAPIPGTSFQWSVSGGGTANAPVGSESYITFAGAPNYTITVRRVTTDAAQCLSAPLTKIVTDPVPALVTTGPDTVCHSTSAAYSINYQGGDAYEWGVTPSYLGSVVSNGSTYNPTVLWNIPAGTGAVATLYARIKKCNAYRTDSFKVFVRGVPNFVAKLRSGLPDTTVCSGVPVTLIVVPSYPVGSVTSVSWEWGDGNQTIPGPTFGGTYSHAYNTEGAGSPVAFVPVITITNPNGCAGTTTVTGPTINVKPAPVAHVSPDGPLVHCGPFSGDVLTATITTGVGGSNTYAWTPAISTTPVCTATAYGSYSVLVTNSNGCSRMSNTVNIIERCTPTPCGPGTPPVISGGGSNNCGSVNVNVTVSGATVGYDWFYPPGATVVGSPSATNLNVTFTEAGNYQFTYRAYYLNNAGATCYVDKYIMVLVPYIADLRYNIVCNQAGGNYKIILQDHTNQYPGIGLNRTYYNASWTSVGTGLSATVFAAGGTSNTYYEVIQDNTFTHPACTATVNITLPAFPAAAFNLLPGIPNPGCVSDVAFNFNNTSTGLGLGYLWNYGTAQNQNPVGGVVYANPYSGPVTLTVTDKYGCTSTASTPINAVANPYSGTMTAAPNPTCQGTAVTLAYAPSTGGLMPSGTGTYTWYNENAALFTSTAPTATYSVFTPGGYWVKGKGNFGCEVETPVVPVVIKQVPAISISGNTKQCVGVPFVLTTQTIAGATYVWSPGGSGGASLNQTLSTPGTYTYTVTITVNGCSRTSPPFTVTVNPLPAPPSLSFNVVNCNPYELQLNASGVAGTYNWNNGLSGSSVNVYAGGPYQVVLTDINGCMSSSAFSVPSDPAEYLWVFPTGCFCKTELRKPYVIGPIIPFNYWEWNQNGGVAASGSGVMPDFYVNPGSVYNMTLDNGYCHVTSGDMYFDSDTCRKLDQPAKADVAAAGVRGNLGTAMQLIPNPAREMATVVYSFTPGSTNRTIEVYDMVGRMLQTHTVTNENGRLVLQMERFSAGMYQVVMKENGIMVQQSKLSLTR</sequence>
<dbReference type="InterPro" id="IPR035986">
    <property type="entry name" value="PKD_dom_sf"/>
</dbReference>
<feature type="domain" description="PKD" evidence="2">
    <location>
        <begin position="252"/>
        <end position="326"/>
    </location>
</feature>
<dbReference type="EMBL" id="PYGD01000010">
    <property type="protein sequence ID" value="PSK89706.1"/>
    <property type="molecule type" value="Genomic_DNA"/>
</dbReference>
<dbReference type="Pfam" id="PF18962">
    <property type="entry name" value="Por_Secre_tail"/>
    <property type="match status" value="1"/>
</dbReference>
<dbReference type="Pfam" id="PF18911">
    <property type="entry name" value="PKD_4"/>
    <property type="match status" value="1"/>
</dbReference>
<evidence type="ECO:0000313" key="4">
    <source>
        <dbReference type="Proteomes" id="UP000240572"/>
    </source>
</evidence>
<dbReference type="CDD" id="cd00146">
    <property type="entry name" value="PKD"/>
    <property type="match status" value="1"/>
</dbReference>
<keyword evidence="1" id="KW-0732">Signal</keyword>
<feature type="chain" id="PRO_5015123086" evidence="1">
    <location>
        <begin position="27"/>
        <end position="1608"/>
    </location>
</feature>
<dbReference type="InterPro" id="IPR022409">
    <property type="entry name" value="PKD/Chitinase_dom"/>
</dbReference>
<dbReference type="SUPFAM" id="SSF49299">
    <property type="entry name" value="PKD domain"/>
    <property type="match status" value="2"/>
</dbReference>
<dbReference type="SMART" id="SM00089">
    <property type="entry name" value="PKD"/>
    <property type="match status" value="2"/>
</dbReference>
<organism evidence="3 4">
    <name type="scientific">Taibaiella chishuiensis</name>
    <dbReference type="NCBI Taxonomy" id="1434707"/>
    <lineage>
        <taxon>Bacteria</taxon>
        <taxon>Pseudomonadati</taxon>
        <taxon>Bacteroidota</taxon>
        <taxon>Chitinophagia</taxon>
        <taxon>Chitinophagales</taxon>
        <taxon>Chitinophagaceae</taxon>
        <taxon>Taibaiella</taxon>
    </lineage>
</organism>
<accession>A0A2P8CXQ9</accession>